<dbReference type="Pfam" id="PF01820">
    <property type="entry name" value="Dala_Dala_lig_N"/>
    <property type="match status" value="1"/>
</dbReference>
<dbReference type="GO" id="GO:0009252">
    <property type="term" value="P:peptidoglycan biosynthetic process"/>
    <property type="evidence" value="ECO:0007669"/>
    <property type="project" value="UniProtKB-KW"/>
</dbReference>
<dbReference type="EC" id="6.3.2.4" evidence="4"/>
<evidence type="ECO:0000256" key="8">
    <source>
        <dbReference type="ARBA" id="ARBA00022960"/>
    </source>
</evidence>
<evidence type="ECO:0000256" key="2">
    <source>
        <dbReference type="ARBA" id="ARBA00001946"/>
    </source>
</evidence>
<organism evidence="14 15">
    <name type="scientific">Candidatus Cardinium hertigii</name>
    <dbReference type="NCBI Taxonomy" id="247481"/>
    <lineage>
        <taxon>Bacteria</taxon>
        <taxon>Pseudomonadati</taxon>
        <taxon>Bacteroidota</taxon>
        <taxon>Cytophagia</taxon>
        <taxon>Cytophagales</taxon>
        <taxon>Amoebophilaceae</taxon>
        <taxon>Candidatus Cardinium</taxon>
    </lineage>
</organism>
<keyword evidence="8" id="KW-0133">Cell shape</keyword>
<dbReference type="Pfam" id="PF07478">
    <property type="entry name" value="Dala_Dala_lig_C"/>
    <property type="match status" value="2"/>
</dbReference>
<dbReference type="InterPro" id="IPR011127">
    <property type="entry name" value="Dala_Dala_lig_N"/>
</dbReference>
<evidence type="ECO:0000313" key="14">
    <source>
        <dbReference type="EMBL" id="ROT47805.1"/>
    </source>
</evidence>
<dbReference type="InterPro" id="IPR011095">
    <property type="entry name" value="Dala_Dala_lig_C"/>
</dbReference>
<dbReference type="OrthoDB" id="9813261at2"/>
<sequence length="440" mass="49190">MKKRIGVIMGGFTPERHISLESGRNVYSKLIASVKYDPLPLFLSGSMQAHRIFTLPTFLLLKDNADDIHDFLLHPAKFRELEALLTPIRAEALGITKVYAKGAIFKPEELTYQALKERIDFIFIALHGRPGEDGTLQMILEQYDIPYNGSGIETTALTIDKYATNQFLIQKGFYAAKQLIITQKKWNHNQIACIDAIEKNFSYPMIAKPVDDGCSTGVTKINNRSMLIAYASASFQIQQKNPCDVVQTIGLQEKSSMVPQERFLLEDFIKKDTAVLHFLETTTGLLTHIGDNGETIYEVFEPSEVLAADSILSLAEKFLAGAGHNITPARFHADAKTSVTISQMVRAQLAKVAQVLNVQGYARIDAFVKIYPHQKVEIWVIEINALPAMTPATCIFHQCALNGYTPFDFIDAIIQYGFKKTHFTTSSPSGILDKCIKKNY</sequence>
<evidence type="ECO:0000256" key="9">
    <source>
        <dbReference type="ARBA" id="ARBA00022984"/>
    </source>
</evidence>
<keyword evidence="6 12" id="KW-0547">Nucleotide-binding</keyword>
<comment type="similarity">
    <text evidence="3">Belongs to the D-alanine--D-alanine ligase family.</text>
</comment>
<dbReference type="PROSITE" id="PS00844">
    <property type="entry name" value="DALA_DALA_LIGASE_2"/>
    <property type="match status" value="1"/>
</dbReference>
<dbReference type="Gene3D" id="3.40.50.20">
    <property type="match status" value="1"/>
</dbReference>
<dbReference type="SUPFAM" id="SSF56059">
    <property type="entry name" value="Glutathione synthetase ATP-binding domain-like"/>
    <property type="match status" value="1"/>
</dbReference>
<accession>A0A3N2QDB6</accession>
<dbReference type="Gene3D" id="3.30.1490.20">
    <property type="entry name" value="ATP-grasp fold, A domain"/>
    <property type="match status" value="1"/>
</dbReference>
<evidence type="ECO:0000256" key="1">
    <source>
        <dbReference type="ARBA" id="ARBA00001936"/>
    </source>
</evidence>
<evidence type="ECO:0000256" key="6">
    <source>
        <dbReference type="ARBA" id="ARBA00022741"/>
    </source>
</evidence>
<evidence type="ECO:0000313" key="15">
    <source>
        <dbReference type="Proteomes" id="UP000270927"/>
    </source>
</evidence>
<dbReference type="PROSITE" id="PS50975">
    <property type="entry name" value="ATP_GRASP"/>
    <property type="match status" value="1"/>
</dbReference>
<keyword evidence="10" id="KW-0961">Cell wall biogenesis/degradation</keyword>
<dbReference type="Gene3D" id="3.30.470.20">
    <property type="entry name" value="ATP-grasp fold, B domain"/>
    <property type="match status" value="1"/>
</dbReference>
<evidence type="ECO:0000259" key="13">
    <source>
        <dbReference type="PROSITE" id="PS50975"/>
    </source>
</evidence>
<dbReference type="PANTHER" id="PTHR23132:SF0">
    <property type="entry name" value="D-ALANINE-D-ALANINE LIGASE FAMILY"/>
    <property type="match status" value="1"/>
</dbReference>
<comment type="cofactor">
    <cofactor evidence="2">
        <name>Mg(2+)</name>
        <dbReference type="ChEBI" id="CHEBI:18420"/>
    </cofactor>
</comment>
<feature type="domain" description="ATP-grasp" evidence="13">
    <location>
        <begin position="165"/>
        <end position="415"/>
    </location>
</feature>
<dbReference type="EMBL" id="RARA01000010">
    <property type="protein sequence ID" value="ROT47805.1"/>
    <property type="molecule type" value="Genomic_DNA"/>
</dbReference>
<evidence type="ECO:0000256" key="11">
    <source>
        <dbReference type="ARBA" id="ARBA00047614"/>
    </source>
</evidence>
<keyword evidence="7 12" id="KW-0067">ATP-binding</keyword>
<evidence type="ECO:0000256" key="4">
    <source>
        <dbReference type="ARBA" id="ARBA00012216"/>
    </source>
</evidence>
<keyword evidence="5" id="KW-0436">Ligase</keyword>
<dbReference type="AlphaFoldDB" id="A0A3N2QDB6"/>
<proteinExistence type="inferred from homology"/>
<dbReference type="InterPro" id="IPR013815">
    <property type="entry name" value="ATP_grasp_subdomain_1"/>
</dbReference>
<reference evidence="14 15" key="1">
    <citation type="submission" date="2018-09" db="EMBL/GenBank/DDBJ databases">
        <title>Comparative Genomics of Wolbachia-Cardinium Dual Endosymbiosis in a Plant-Parasitic Nematode.</title>
        <authorList>
            <person name="Brown A.M.V."/>
            <person name="Wasala S.K."/>
            <person name="Howe D.K."/>
            <person name="Peetz A.B."/>
            <person name="Zasada I.A."/>
            <person name="Denver D.R."/>
        </authorList>
    </citation>
    <scope>NUCLEOTIDE SEQUENCE [LARGE SCALE GENOMIC DNA]</scope>
    <source>
        <strain evidence="14 15">Pp_1</strain>
    </source>
</reference>
<protein>
    <recommendedName>
        <fullName evidence="4">D-alanine--D-alanine ligase</fullName>
        <ecNumber evidence="4">6.3.2.4</ecNumber>
    </recommendedName>
</protein>
<dbReference type="InterPro" id="IPR016185">
    <property type="entry name" value="PreATP-grasp_dom_sf"/>
</dbReference>
<dbReference type="InterPro" id="IPR000291">
    <property type="entry name" value="D-Ala_lig_Van_CS"/>
</dbReference>
<evidence type="ECO:0000256" key="12">
    <source>
        <dbReference type="PROSITE-ProRule" id="PRU00409"/>
    </source>
</evidence>
<evidence type="ECO:0000256" key="3">
    <source>
        <dbReference type="ARBA" id="ARBA00010871"/>
    </source>
</evidence>
<comment type="cofactor">
    <cofactor evidence="1">
        <name>Mn(2+)</name>
        <dbReference type="ChEBI" id="CHEBI:29035"/>
    </cofactor>
</comment>
<dbReference type="Proteomes" id="UP000270927">
    <property type="component" value="Unassembled WGS sequence"/>
</dbReference>
<evidence type="ECO:0000256" key="10">
    <source>
        <dbReference type="ARBA" id="ARBA00023316"/>
    </source>
</evidence>
<keyword evidence="15" id="KW-1185">Reference proteome</keyword>
<dbReference type="RefSeq" id="WP_123662174.1">
    <property type="nucleotide sequence ID" value="NZ_RARA01000010.1"/>
</dbReference>
<dbReference type="GO" id="GO:0046872">
    <property type="term" value="F:metal ion binding"/>
    <property type="evidence" value="ECO:0007669"/>
    <property type="project" value="InterPro"/>
</dbReference>
<dbReference type="GO" id="GO:0008716">
    <property type="term" value="F:D-alanine-D-alanine ligase activity"/>
    <property type="evidence" value="ECO:0007669"/>
    <property type="project" value="UniProtKB-EC"/>
</dbReference>
<dbReference type="InterPro" id="IPR011761">
    <property type="entry name" value="ATP-grasp"/>
</dbReference>
<comment type="caution">
    <text evidence="14">The sequence shown here is derived from an EMBL/GenBank/DDBJ whole genome shotgun (WGS) entry which is preliminary data.</text>
</comment>
<keyword evidence="9" id="KW-0573">Peptidoglycan synthesis</keyword>
<evidence type="ECO:0000256" key="7">
    <source>
        <dbReference type="ARBA" id="ARBA00022840"/>
    </source>
</evidence>
<dbReference type="PANTHER" id="PTHR23132">
    <property type="entry name" value="D-ALANINE--D-ALANINE LIGASE"/>
    <property type="match status" value="1"/>
</dbReference>
<dbReference type="GO" id="GO:0071555">
    <property type="term" value="P:cell wall organization"/>
    <property type="evidence" value="ECO:0007669"/>
    <property type="project" value="UniProtKB-KW"/>
</dbReference>
<comment type="catalytic activity">
    <reaction evidence="11">
        <text>2 D-alanine + ATP = D-alanyl-D-alanine + ADP + phosphate + H(+)</text>
        <dbReference type="Rhea" id="RHEA:11224"/>
        <dbReference type="ChEBI" id="CHEBI:15378"/>
        <dbReference type="ChEBI" id="CHEBI:30616"/>
        <dbReference type="ChEBI" id="CHEBI:43474"/>
        <dbReference type="ChEBI" id="CHEBI:57416"/>
        <dbReference type="ChEBI" id="CHEBI:57822"/>
        <dbReference type="ChEBI" id="CHEBI:456216"/>
        <dbReference type="EC" id="6.3.2.4"/>
    </reaction>
</comment>
<name>A0A3N2QDB6_9BACT</name>
<dbReference type="GO" id="GO:0005524">
    <property type="term" value="F:ATP binding"/>
    <property type="evidence" value="ECO:0007669"/>
    <property type="project" value="UniProtKB-UniRule"/>
</dbReference>
<evidence type="ECO:0000256" key="5">
    <source>
        <dbReference type="ARBA" id="ARBA00022598"/>
    </source>
</evidence>
<gene>
    <name evidence="14" type="ORF">EDM02_00310</name>
</gene>
<dbReference type="SUPFAM" id="SSF52440">
    <property type="entry name" value="PreATP-grasp domain"/>
    <property type="match status" value="1"/>
</dbReference>
<dbReference type="GO" id="GO:0008360">
    <property type="term" value="P:regulation of cell shape"/>
    <property type="evidence" value="ECO:0007669"/>
    <property type="project" value="UniProtKB-KW"/>
</dbReference>